<dbReference type="GO" id="GO:0004252">
    <property type="term" value="F:serine-type endopeptidase activity"/>
    <property type="evidence" value="ECO:0007669"/>
    <property type="project" value="InterPro"/>
</dbReference>
<dbReference type="STRING" id="331648.BST97_04220"/>
<name>A0A1W6MP87_9FLAO</name>
<organism evidence="5 6">
    <name type="scientific">Nonlabens spongiae</name>
    <dbReference type="NCBI Taxonomy" id="331648"/>
    <lineage>
        <taxon>Bacteria</taxon>
        <taxon>Pseudomonadati</taxon>
        <taxon>Bacteroidota</taxon>
        <taxon>Flavobacteriia</taxon>
        <taxon>Flavobacteriales</taxon>
        <taxon>Flavobacteriaceae</taxon>
        <taxon>Nonlabens</taxon>
    </lineage>
</organism>
<dbReference type="Gene3D" id="2.40.10.120">
    <property type="match status" value="1"/>
</dbReference>
<keyword evidence="3" id="KW-0378">Hydrolase</keyword>
<evidence type="ECO:0000256" key="2">
    <source>
        <dbReference type="ARBA" id="ARBA00022670"/>
    </source>
</evidence>
<dbReference type="PRINTS" id="PR00834">
    <property type="entry name" value="PROTEASES2C"/>
</dbReference>
<keyword evidence="2 5" id="KW-0645">Protease</keyword>
<dbReference type="AlphaFoldDB" id="A0A1W6MP87"/>
<dbReference type="RefSeq" id="WP_085768157.1">
    <property type="nucleotide sequence ID" value="NZ_CP019344.1"/>
</dbReference>
<evidence type="ECO:0000313" key="5">
    <source>
        <dbReference type="EMBL" id="ARN79372.1"/>
    </source>
</evidence>
<evidence type="ECO:0000256" key="3">
    <source>
        <dbReference type="ARBA" id="ARBA00022801"/>
    </source>
</evidence>
<dbReference type="GO" id="GO:0006508">
    <property type="term" value="P:proteolysis"/>
    <property type="evidence" value="ECO:0007669"/>
    <property type="project" value="UniProtKB-KW"/>
</dbReference>
<dbReference type="Proteomes" id="UP000193431">
    <property type="component" value="Chromosome"/>
</dbReference>
<dbReference type="InterPro" id="IPR009003">
    <property type="entry name" value="Peptidase_S1_PA"/>
</dbReference>
<dbReference type="Gene3D" id="2.30.42.10">
    <property type="match status" value="1"/>
</dbReference>
<dbReference type="OrthoDB" id="9758917at2"/>
<dbReference type="InterPro" id="IPR001940">
    <property type="entry name" value="Peptidase_S1C"/>
</dbReference>
<evidence type="ECO:0000256" key="1">
    <source>
        <dbReference type="ARBA" id="ARBA00010541"/>
    </source>
</evidence>
<dbReference type="EMBL" id="CP019344">
    <property type="protein sequence ID" value="ARN79372.1"/>
    <property type="molecule type" value="Genomic_DNA"/>
</dbReference>
<dbReference type="PANTHER" id="PTHR22939">
    <property type="entry name" value="SERINE PROTEASE FAMILY S1C HTRA-RELATED"/>
    <property type="match status" value="1"/>
</dbReference>
<dbReference type="Pfam" id="PF13365">
    <property type="entry name" value="Trypsin_2"/>
    <property type="match status" value="1"/>
</dbReference>
<feature type="domain" description="PDZ" evidence="4">
    <location>
        <begin position="271"/>
        <end position="362"/>
    </location>
</feature>
<dbReference type="PROSITE" id="PS50106">
    <property type="entry name" value="PDZ"/>
    <property type="match status" value="1"/>
</dbReference>
<reference evidence="5 6" key="1">
    <citation type="submission" date="2016-11" db="EMBL/GenBank/DDBJ databases">
        <title>Trade-off between light-utilization and light-protection in marine flavobacteria.</title>
        <authorList>
            <person name="Kumagai Y."/>
        </authorList>
    </citation>
    <scope>NUCLEOTIDE SEQUENCE [LARGE SCALE GENOMIC DNA]</scope>
    <source>
        <strain evidence="5 6">JCM 13191</strain>
    </source>
</reference>
<dbReference type="SMART" id="SM00228">
    <property type="entry name" value="PDZ"/>
    <property type="match status" value="1"/>
</dbReference>
<evidence type="ECO:0000259" key="4">
    <source>
        <dbReference type="PROSITE" id="PS50106"/>
    </source>
</evidence>
<dbReference type="Pfam" id="PF13180">
    <property type="entry name" value="PDZ_2"/>
    <property type="match status" value="1"/>
</dbReference>
<comment type="similarity">
    <text evidence="1">Belongs to the peptidase S1C family.</text>
</comment>
<dbReference type="PANTHER" id="PTHR22939:SF129">
    <property type="entry name" value="SERINE PROTEASE HTRA2, MITOCHONDRIAL"/>
    <property type="match status" value="1"/>
</dbReference>
<gene>
    <name evidence="5" type="ORF">BST97_04220</name>
</gene>
<accession>A0A1W6MP87</accession>
<keyword evidence="6" id="KW-1185">Reference proteome</keyword>
<dbReference type="InterPro" id="IPR036034">
    <property type="entry name" value="PDZ_sf"/>
</dbReference>
<dbReference type="InterPro" id="IPR001478">
    <property type="entry name" value="PDZ"/>
</dbReference>
<sequence length="468" mass="51091">MKSFFKTLGAAVLGGAIAVGGYSYITENQENSYLLKEDNAQPELAVSQVSYEMPESMENVDFRDAASKTVNSVVHVINKTVTRAPQSFADVMRGRVPYREAIGTGSGVIITEDGYIVTNNHVIENAREIQVTLNNRRTYSAELVGTEPSSDIALLKIDTENPLPYVVFADSDQVQIGEWALAVGNPFNLTSTVTAGIISAKGRDLDERDDVMQSFIQTDAAVNPGNSGGALVNMNGELIGINTAIASRTGSYVGYSFAVPSNNARKIIEDLMEYGMVQRGMLGISGRDLNGSLAEQLGVDRSEGIYVADVVPGSGAEKGKLRSGDIITNIGGIRIRTFADLTGYVATKNPGDIVDVTYFRDGDRRQTRVEITKNSTIQIPELNLEVRDLDAEEKRLFKVNEGVKITRALGEFSKYSAAMQDYVIVKVNDEKINSTSDLKRAIENRDPREGIMLVMKNSEGEFERILVR</sequence>
<protein>
    <submittedName>
        <fullName evidence="5">Serine protease</fullName>
    </submittedName>
</protein>
<dbReference type="SUPFAM" id="SSF50156">
    <property type="entry name" value="PDZ domain-like"/>
    <property type="match status" value="1"/>
</dbReference>
<dbReference type="SUPFAM" id="SSF50494">
    <property type="entry name" value="Trypsin-like serine proteases"/>
    <property type="match status" value="1"/>
</dbReference>
<evidence type="ECO:0000313" key="6">
    <source>
        <dbReference type="Proteomes" id="UP000193431"/>
    </source>
</evidence>
<proteinExistence type="inferred from homology"/>